<reference evidence="2 3" key="2">
    <citation type="journal article" date="2017" name="Nature">
        <title>The Apostasia genome and the evolution of orchids.</title>
        <authorList>
            <person name="Zhang G.Q."/>
            <person name="Liu K.W."/>
            <person name="Li Z."/>
            <person name="Lohaus R."/>
            <person name="Hsiao Y.Y."/>
            <person name="Niu S.C."/>
            <person name="Wang J.Y."/>
            <person name="Lin Y.C."/>
            <person name="Xu Q."/>
            <person name="Chen L.J."/>
            <person name="Yoshida K."/>
            <person name="Fujiwara S."/>
            <person name="Wang Z.W."/>
            <person name="Zhang Y.Q."/>
            <person name="Mitsuda N."/>
            <person name="Wang M."/>
            <person name="Liu G.H."/>
            <person name="Pecoraro L."/>
            <person name="Huang H.X."/>
            <person name="Xiao X.J."/>
            <person name="Lin M."/>
            <person name="Wu X.Y."/>
            <person name="Wu W.L."/>
            <person name="Chen Y.Y."/>
            <person name="Chang S.B."/>
            <person name="Sakamoto S."/>
            <person name="Ohme-Takagi M."/>
            <person name="Yagi M."/>
            <person name="Zeng S.J."/>
            <person name="Shen C.Y."/>
            <person name="Yeh C.M."/>
            <person name="Luo Y.B."/>
            <person name="Tsai W.C."/>
            <person name="Van de Peer Y."/>
            <person name="Liu Z.J."/>
        </authorList>
    </citation>
    <scope>NUCLEOTIDE SEQUENCE [LARGE SCALE GENOMIC DNA]</scope>
    <source>
        <tissue evidence="2">The whole plant</tissue>
    </source>
</reference>
<sequence length="147" mass="16311">MAKKEPCRPTLFKCSVATLLCFFATSSIFASNPSSPVPISDEEISERKQACYADIDSGLWGTQCRSTLIEKENCALKCTSAVCYELIYGSDPLEEGERDYIRSQEYRYCMRRSSVGLALDQVKGAFDNDVTVRPAAFSLPGSVRITH</sequence>
<feature type="chain" id="PRO_5014141724" evidence="1">
    <location>
        <begin position="31"/>
        <end position="147"/>
    </location>
</feature>
<dbReference type="EMBL" id="KZ503536">
    <property type="protein sequence ID" value="PKU63079.1"/>
    <property type="molecule type" value="Genomic_DNA"/>
</dbReference>
<organism evidence="2 3">
    <name type="scientific">Dendrobium catenatum</name>
    <dbReference type="NCBI Taxonomy" id="906689"/>
    <lineage>
        <taxon>Eukaryota</taxon>
        <taxon>Viridiplantae</taxon>
        <taxon>Streptophyta</taxon>
        <taxon>Embryophyta</taxon>
        <taxon>Tracheophyta</taxon>
        <taxon>Spermatophyta</taxon>
        <taxon>Magnoliopsida</taxon>
        <taxon>Liliopsida</taxon>
        <taxon>Asparagales</taxon>
        <taxon>Orchidaceae</taxon>
        <taxon>Epidendroideae</taxon>
        <taxon>Malaxideae</taxon>
        <taxon>Dendrobiinae</taxon>
        <taxon>Dendrobium</taxon>
    </lineage>
</organism>
<dbReference type="AlphaFoldDB" id="A0A2I0VI37"/>
<accession>A0A2I0VI37</accession>
<evidence type="ECO:0000256" key="1">
    <source>
        <dbReference type="SAM" id="SignalP"/>
    </source>
</evidence>
<name>A0A2I0VI37_9ASPA</name>
<feature type="signal peptide" evidence="1">
    <location>
        <begin position="1"/>
        <end position="30"/>
    </location>
</feature>
<dbReference type="PANTHER" id="PTHR35455:SF1">
    <property type="entry name" value="AGAP005842-PA"/>
    <property type="match status" value="1"/>
</dbReference>
<keyword evidence="3" id="KW-1185">Reference proteome</keyword>
<evidence type="ECO:0000313" key="2">
    <source>
        <dbReference type="EMBL" id="PKU63079.1"/>
    </source>
</evidence>
<protein>
    <submittedName>
        <fullName evidence="2">Uncharacterized protein</fullName>
    </submittedName>
</protein>
<keyword evidence="1" id="KW-0732">Signal</keyword>
<dbReference type="PANTHER" id="PTHR35455">
    <property type="entry name" value="UNNAMED PRODUCT"/>
    <property type="match status" value="1"/>
</dbReference>
<dbReference type="OrthoDB" id="1915375at2759"/>
<proteinExistence type="predicted"/>
<dbReference type="Proteomes" id="UP000233837">
    <property type="component" value="Unassembled WGS sequence"/>
</dbReference>
<evidence type="ECO:0000313" key="3">
    <source>
        <dbReference type="Proteomes" id="UP000233837"/>
    </source>
</evidence>
<reference evidence="2 3" key="1">
    <citation type="journal article" date="2016" name="Sci. Rep.">
        <title>The Dendrobium catenatum Lindl. genome sequence provides insights into polysaccharide synthase, floral development and adaptive evolution.</title>
        <authorList>
            <person name="Zhang G.Q."/>
            <person name="Xu Q."/>
            <person name="Bian C."/>
            <person name="Tsai W.C."/>
            <person name="Yeh C.M."/>
            <person name="Liu K.W."/>
            <person name="Yoshida K."/>
            <person name="Zhang L.S."/>
            <person name="Chang S.B."/>
            <person name="Chen F."/>
            <person name="Shi Y."/>
            <person name="Su Y.Y."/>
            <person name="Zhang Y.Q."/>
            <person name="Chen L.J."/>
            <person name="Yin Y."/>
            <person name="Lin M."/>
            <person name="Huang H."/>
            <person name="Deng H."/>
            <person name="Wang Z.W."/>
            <person name="Zhu S.L."/>
            <person name="Zhao X."/>
            <person name="Deng C."/>
            <person name="Niu S.C."/>
            <person name="Huang J."/>
            <person name="Wang M."/>
            <person name="Liu G.H."/>
            <person name="Yang H.J."/>
            <person name="Xiao X.J."/>
            <person name="Hsiao Y.Y."/>
            <person name="Wu W.L."/>
            <person name="Chen Y.Y."/>
            <person name="Mitsuda N."/>
            <person name="Ohme-Takagi M."/>
            <person name="Luo Y.B."/>
            <person name="Van de Peer Y."/>
            <person name="Liu Z.J."/>
        </authorList>
    </citation>
    <scope>NUCLEOTIDE SEQUENCE [LARGE SCALE GENOMIC DNA]</scope>
    <source>
        <tissue evidence="2">The whole plant</tissue>
    </source>
</reference>
<dbReference type="Pfam" id="PF16029">
    <property type="entry name" value="DUF4787"/>
    <property type="match status" value="1"/>
</dbReference>
<gene>
    <name evidence="2" type="ORF">MA16_Dca024908</name>
</gene>
<dbReference type="InterPro" id="IPR031985">
    <property type="entry name" value="DUF4787"/>
</dbReference>